<feature type="domain" description="ABC transmembrane type-1" evidence="8">
    <location>
        <begin position="47"/>
        <end position="252"/>
    </location>
</feature>
<feature type="transmembrane region" description="Helical" evidence="7">
    <location>
        <begin position="175"/>
        <end position="196"/>
    </location>
</feature>
<feature type="transmembrane region" description="Helical" evidence="7">
    <location>
        <begin position="85"/>
        <end position="106"/>
    </location>
</feature>
<evidence type="ECO:0000259" key="8">
    <source>
        <dbReference type="PROSITE" id="PS50928"/>
    </source>
</evidence>
<feature type="transmembrane region" description="Helical" evidence="7">
    <location>
        <begin position="126"/>
        <end position="149"/>
    </location>
</feature>
<proteinExistence type="inferred from homology"/>
<keyword evidence="3" id="KW-1003">Cell membrane</keyword>
<dbReference type="InterPro" id="IPR035906">
    <property type="entry name" value="MetI-like_sf"/>
</dbReference>
<comment type="similarity">
    <text evidence="7">Belongs to the binding-protein-dependent transport system permease family.</text>
</comment>
<evidence type="ECO:0000256" key="4">
    <source>
        <dbReference type="ARBA" id="ARBA00022692"/>
    </source>
</evidence>
<evidence type="ECO:0000256" key="7">
    <source>
        <dbReference type="RuleBase" id="RU363032"/>
    </source>
</evidence>
<evidence type="ECO:0000256" key="6">
    <source>
        <dbReference type="ARBA" id="ARBA00023136"/>
    </source>
</evidence>
<evidence type="ECO:0000256" key="2">
    <source>
        <dbReference type="ARBA" id="ARBA00022448"/>
    </source>
</evidence>
<protein>
    <submittedName>
        <fullName evidence="9">Sugar ABC transporter permease</fullName>
    </submittedName>
</protein>
<dbReference type="Pfam" id="PF00528">
    <property type="entry name" value="BPD_transp_1"/>
    <property type="match status" value="1"/>
</dbReference>
<gene>
    <name evidence="9" type="ORF">GXN74_05960</name>
</gene>
<dbReference type="PANTHER" id="PTHR30193:SF41">
    <property type="entry name" value="DIACETYLCHITOBIOSE UPTAKE SYSTEM PERMEASE PROTEIN NGCF"/>
    <property type="match status" value="1"/>
</dbReference>
<name>A0A7X5HV93_9FIRM</name>
<evidence type="ECO:0000313" key="10">
    <source>
        <dbReference type="Proteomes" id="UP000461585"/>
    </source>
</evidence>
<keyword evidence="6 7" id="KW-0472">Membrane</keyword>
<reference evidence="9 10" key="1">
    <citation type="submission" date="2020-01" db="EMBL/GenBank/DDBJ databases">
        <title>Anaeroalcalibacter tamaniensis gen. nov., sp. nov., moderately halophilic strictly anaerobic fermenter bacterium from mud volcano of Taman peninsula.</title>
        <authorList>
            <person name="Frolova A."/>
            <person name="Merkel A.Y."/>
            <person name="Slobodkin A.I."/>
        </authorList>
    </citation>
    <scope>NUCLEOTIDE SEQUENCE [LARGE SCALE GENOMIC DNA]</scope>
    <source>
        <strain evidence="9 10">F-3ap</strain>
    </source>
</reference>
<dbReference type="PANTHER" id="PTHR30193">
    <property type="entry name" value="ABC TRANSPORTER PERMEASE PROTEIN"/>
    <property type="match status" value="1"/>
</dbReference>
<comment type="subcellular location">
    <subcellularLocation>
        <location evidence="1 7">Cell membrane</location>
        <topology evidence="1 7">Multi-pass membrane protein</topology>
    </subcellularLocation>
</comment>
<evidence type="ECO:0000256" key="1">
    <source>
        <dbReference type="ARBA" id="ARBA00004651"/>
    </source>
</evidence>
<evidence type="ECO:0000256" key="5">
    <source>
        <dbReference type="ARBA" id="ARBA00022989"/>
    </source>
</evidence>
<dbReference type="AlphaFoldDB" id="A0A7X5HV93"/>
<accession>A0A7X5HV93</accession>
<keyword evidence="5 7" id="KW-1133">Transmembrane helix</keyword>
<dbReference type="GO" id="GO:0055085">
    <property type="term" value="P:transmembrane transport"/>
    <property type="evidence" value="ECO:0007669"/>
    <property type="project" value="InterPro"/>
</dbReference>
<evidence type="ECO:0000256" key="3">
    <source>
        <dbReference type="ARBA" id="ARBA00022475"/>
    </source>
</evidence>
<feature type="transmembrane region" description="Helical" evidence="7">
    <location>
        <begin position="53"/>
        <end position="73"/>
    </location>
</feature>
<keyword evidence="10" id="KW-1185">Reference proteome</keyword>
<comment type="caution">
    <text evidence="9">The sequence shown here is derived from an EMBL/GenBank/DDBJ whole genome shotgun (WGS) entry which is preliminary data.</text>
</comment>
<sequence>MVVVLPFFSGVYYSFTDWNAIPGREVGFIGLKNYLNVFQDVQVLKALGTTLVYGTYSIILINIVGFSLALLVTQKMRSANLLRTVFFMPNLIGGLILGYVWKFVFLKIVPVLFQTDFTMLEATQTSLLAMAIVSTWQMGGYIMVIYVAAIQAIPEELLEAADIDGAGPGQKIRNIVFPLVAPAFTVSLFMTLSNAFKMFDVNVSLTGGDPARSTELLALEIFSKAFKELNFGEGQAQAVLFFILVAAITAVQVTITKKREVEM</sequence>
<dbReference type="CDD" id="cd06261">
    <property type="entry name" value="TM_PBP2"/>
    <property type="match status" value="1"/>
</dbReference>
<dbReference type="Gene3D" id="1.10.3720.10">
    <property type="entry name" value="MetI-like"/>
    <property type="match status" value="1"/>
</dbReference>
<keyword evidence="4 7" id="KW-0812">Transmembrane</keyword>
<keyword evidence="2 7" id="KW-0813">Transport</keyword>
<evidence type="ECO:0000313" key="9">
    <source>
        <dbReference type="EMBL" id="NDL67281.1"/>
    </source>
</evidence>
<dbReference type="InterPro" id="IPR000515">
    <property type="entry name" value="MetI-like"/>
</dbReference>
<dbReference type="InterPro" id="IPR051393">
    <property type="entry name" value="ABC_transporter_permease"/>
</dbReference>
<dbReference type="SUPFAM" id="SSF161098">
    <property type="entry name" value="MetI-like"/>
    <property type="match status" value="1"/>
</dbReference>
<dbReference type="EMBL" id="JAAEEH010000012">
    <property type="protein sequence ID" value="NDL67281.1"/>
    <property type="molecule type" value="Genomic_DNA"/>
</dbReference>
<feature type="transmembrane region" description="Helical" evidence="7">
    <location>
        <begin position="236"/>
        <end position="255"/>
    </location>
</feature>
<organism evidence="9 10">
    <name type="scientific">Anaerotalea alkaliphila</name>
    <dbReference type="NCBI Taxonomy" id="2662126"/>
    <lineage>
        <taxon>Bacteria</taxon>
        <taxon>Bacillati</taxon>
        <taxon>Bacillota</taxon>
        <taxon>Clostridia</taxon>
        <taxon>Eubacteriales</taxon>
        <taxon>Anaerotalea</taxon>
    </lineage>
</organism>
<dbReference type="PROSITE" id="PS50928">
    <property type="entry name" value="ABC_TM1"/>
    <property type="match status" value="1"/>
</dbReference>
<dbReference type="Proteomes" id="UP000461585">
    <property type="component" value="Unassembled WGS sequence"/>
</dbReference>
<dbReference type="GO" id="GO:0005886">
    <property type="term" value="C:plasma membrane"/>
    <property type="evidence" value="ECO:0007669"/>
    <property type="project" value="UniProtKB-SubCell"/>
</dbReference>